<feature type="transmembrane region" description="Helical" evidence="7">
    <location>
        <begin position="135"/>
        <end position="160"/>
    </location>
</feature>
<feature type="transmembrane region" description="Helical" evidence="7">
    <location>
        <begin position="77"/>
        <end position="95"/>
    </location>
</feature>
<dbReference type="InterPro" id="IPR020846">
    <property type="entry name" value="MFS_dom"/>
</dbReference>
<evidence type="ECO:0000256" key="3">
    <source>
        <dbReference type="ARBA" id="ARBA00022475"/>
    </source>
</evidence>
<dbReference type="InterPro" id="IPR011701">
    <property type="entry name" value="MFS"/>
</dbReference>
<keyword evidence="3" id="KW-1003">Cell membrane</keyword>
<dbReference type="PRINTS" id="PR01035">
    <property type="entry name" value="TCRTETA"/>
</dbReference>
<dbReference type="InterPro" id="IPR036259">
    <property type="entry name" value="MFS_trans_sf"/>
</dbReference>
<evidence type="ECO:0000313" key="9">
    <source>
        <dbReference type="EMBL" id="AFH64661.1"/>
    </source>
</evidence>
<dbReference type="Proteomes" id="UP000007392">
    <property type="component" value="Chromosome"/>
</dbReference>
<dbReference type="AlphaFoldDB" id="I0BQL4"/>
<feature type="transmembrane region" description="Helical" evidence="7">
    <location>
        <begin position="219"/>
        <end position="237"/>
    </location>
</feature>
<feature type="domain" description="Major facilitator superfamily (MFS) profile" evidence="8">
    <location>
        <begin position="1"/>
        <end position="401"/>
    </location>
</feature>
<comment type="subcellular location">
    <subcellularLocation>
        <location evidence="1">Cell membrane</location>
        <topology evidence="1">Multi-pass membrane protein</topology>
    </subcellularLocation>
</comment>
<keyword evidence="4 7" id="KW-0812">Transmembrane</keyword>
<evidence type="ECO:0000256" key="1">
    <source>
        <dbReference type="ARBA" id="ARBA00004651"/>
    </source>
</evidence>
<dbReference type="PROSITE" id="PS50850">
    <property type="entry name" value="MFS"/>
    <property type="match status" value="1"/>
</dbReference>
<dbReference type="PATRIC" id="fig|997761.3.peg.5761"/>
<keyword evidence="2" id="KW-0813">Transport</keyword>
<dbReference type="InterPro" id="IPR001958">
    <property type="entry name" value="Tet-R_TetA/multi-R_MdtG-like"/>
</dbReference>
<keyword evidence="5 7" id="KW-1133">Transmembrane helix</keyword>
<dbReference type="KEGG" id="pmw:B2K_28855"/>
<feature type="transmembrane region" description="Helical" evidence="7">
    <location>
        <begin position="166"/>
        <end position="184"/>
    </location>
</feature>
<evidence type="ECO:0000256" key="2">
    <source>
        <dbReference type="ARBA" id="ARBA00022448"/>
    </source>
</evidence>
<dbReference type="EMBL" id="CP003422">
    <property type="protein sequence ID" value="AFH64661.1"/>
    <property type="molecule type" value="Genomic_DNA"/>
</dbReference>
<gene>
    <name evidence="9" type="ORF">B2K_28855</name>
</gene>
<keyword evidence="6 7" id="KW-0472">Membrane</keyword>
<feature type="transmembrane region" description="Helical" evidence="7">
    <location>
        <begin position="289"/>
        <end position="307"/>
    </location>
</feature>
<dbReference type="Gene3D" id="1.20.1250.20">
    <property type="entry name" value="MFS general substrate transporter like domains"/>
    <property type="match status" value="1"/>
</dbReference>
<evidence type="ECO:0000313" key="10">
    <source>
        <dbReference type="Proteomes" id="UP000007392"/>
    </source>
</evidence>
<dbReference type="GO" id="GO:0022857">
    <property type="term" value="F:transmembrane transporter activity"/>
    <property type="evidence" value="ECO:0007669"/>
    <property type="project" value="InterPro"/>
</dbReference>
<feature type="transmembrane region" description="Helical" evidence="7">
    <location>
        <begin position="377"/>
        <end position="399"/>
    </location>
</feature>
<dbReference type="PANTHER" id="PTHR43414:SF6">
    <property type="entry name" value="MULTIDRUG RESISTANCE PROTEIN MDTG"/>
    <property type="match status" value="1"/>
</dbReference>
<evidence type="ECO:0000259" key="8">
    <source>
        <dbReference type="PROSITE" id="PS50850"/>
    </source>
</evidence>
<reference evidence="9 10" key="1">
    <citation type="submission" date="2013-06" db="EMBL/GenBank/DDBJ databases">
        <title>Complete genome sequence of Paenibacillus mucilaginosus K02.</title>
        <authorList>
            <person name="Xiao B."/>
            <person name="Sun L."/>
            <person name="Xiao L."/>
            <person name="Lian B."/>
        </authorList>
    </citation>
    <scope>NUCLEOTIDE SEQUENCE [LARGE SCALE GENOMIC DNA]</scope>
    <source>
        <strain evidence="9 10">K02</strain>
    </source>
</reference>
<name>I0BQL4_9BACL</name>
<dbReference type="Pfam" id="PF07690">
    <property type="entry name" value="MFS_1"/>
    <property type="match status" value="1"/>
</dbReference>
<feature type="transmembrane region" description="Helical" evidence="7">
    <location>
        <begin position="313"/>
        <end position="335"/>
    </location>
</feature>
<evidence type="ECO:0000256" key="5">
    <source>
        <dbReference type="ARBA" id="ARBA00022989"/>
    </source>
</evidence>
<organism evidence="9 10">
    <name type="scientific">Paenibacillus mucilaginosus K02</name>
    <dbReference type="NCBI Taxonomy" id="997761"/>
    <lineage>
        <taxon>Bacteria</taxon>
        <taxon>Bacillati</taxon>
        <taxon>Bacillota</taxon>
        <taxon>Bacilli</taxon>
        <taxon>Bacillales</taxon>
        <taxon>Paenibacillaceae</taxon>
        <taxon>Paenibacillus</taxon>
    </lineage>
</organism>
<evidence type="ECO:0000256" key="4">
    <source>
        <dbReference type="ARBA" id="ARBA00022692"/>
    </source>
</evidence>
<sequence>MAGWQRNMWILWACVLLCSASYTMCVPFLPLFLFELGVSDTGVHLWAGLVLSASFLVGVVMGPFWGMLSDRYGKRNMIIRAGLSLAAVYLLFTVVRSPWELLGVRLLHGFVAGFIPASMALVASSAPKEKLGEALGYMQSAAMSGGILGPLLGGVLASAFGMRQSFAAAAVIVLLAALSVILFVREAPLSADGGPAADTEQDEEGGGASTLGEWLRSPMLVGLLGLLFLYQLAVNTIQPILSLHLAELQGQLEDAALTSGIVLALAGAAGILASPWWGRRGASWGGRRILPLCLAGAGSLLALQSAVPSVGMFSAVQFAYGLFIAGIVPTVNTMIMRHTHTAARGRSFGLTSSANQLGGLIGPLAGGALGVWLGSPWVFAVTGAVLMVSAAAVLGLQAWRSRTVPRSTSPAPAVGRKGADPAP</sequence>
<evidence type="ECO:0000256" key="7">
    <source>
        <dbReference type="SAM" id="Phobius"/>
    </source>
</evidence>
<dbReference type="OrthoDB" id="65739at2"/>
<evidence type="ECO:0000256" key="6">
    <source>
        <dbReference type="ARBA" id="ARBA00023136"/>
    </source>
</evidence>
<protein>
    <submittedName>
        <fullName evidence="9">MFS transporter</fullName>
    </submittedName>
</protein>
<feature type="transmembrane region" description="Helical" evidence="7">
    <location>
        <begin position="347"/>
        <end position="371"/>
    </location>
</feature>
<dbReference type="SUPFAM" id="SSF103473">
    <property type="entry name" value="MFS general substrate transporter"/>
    <property type="match status" value="1"/>
</dbReference>
<accession>I0BQL4</accession>
<dbReference type="GO" id="GO:0005886">
    <property type="term" value="C:plasma membrane"/>
    <property type="evidence" value="ECO:0007669"/>
    <property type="project" value="UniProtKB-SubCell"/>
</dbReference>
<feature type="transmembrane region" description="Helical" evidence="7">
    <location>
        <begin position="257"/>
        <end position="277"/>
    </location>
</feature>
<feature type="transmembrane region" description="Helical" evidence="7">
    <location>
        <begin position="44"/>
        <end position="65"/>
    </location>
</feature>
<dbReference type="PANTHER" id="PTHR43414">
    <property type="entry name" value="MULTIDRUG RESISTANCE PROTEIN MDTG"/>
    <property type="match status" value="1"/>
</dbReference>
<feature type="transmembrane region" description="Helical" evidence="7">
    <location>
        <begin position="101"/>
        <end position="123"/>
    </location>
</feature>
<dbReference type="HOGENOM" id="CLU_001265_57_3_9"/>
<proteinExistence type="predicted"/>